<dbReference type="EMBL" id="CP144697">
    <property type="protein sequence ID" value="WVZ15249.1"/>
    <property type="molecule type" value="Genomic_DNA"/>
</dbReference>
<feature type="compositionally biased region" description="Polar residues" evidence="1">
    <location>
        <begin position="52"/>
        <end position="71"/>
    </location>
</feature>
<accession>A0AAQ3S0Z0</accession>
<sequence>MSYCSWSALSQFRTKSCGDCHKEITLGSEQNITTNNVRTVQPALLHLDPNSPEAQAFNQKGVNSNGDTDNPSPIPSGTKGSSKNGRKQGTDETVTAKNGASYEEKRLLEIFVATAVAGLVILIF</sequence>
<evidence type="ECO:0000256" key="1">
    <source>
        <dbReference type="SAM" id="MobiDB-lite"/>
    </source>
</evidence>
<gene>
    <name evidence="2" type="ORF">V8G54_012815</name>
</gene>
<keyword evidence="3" id="KW-1185">Reference proteome</keyword>
<dbReference type="Proteomes" id="UP001374535">
    <property type="component" value="Chromosome 4"/>
</dbReference>
<protein>
    <submittedName>
        <fullName evidence="2">Uncharacterized protein</fullName>
    </submittedName>
</protein>
<feature type="region of interest" description="Disordered" evidence="1">
    <location>
        <begin position="48"/>
        <end position="99"/>
    </location>
</feature>
<reference evidence="2 3" key="1">
    <citation type="journal article" date="2023" name="Life. Sci Alliance">
        <title>Evolutionary insights into 3D genome organization and epigenetic landscape of Vigna mungo.</title>
        <authorList>
            <person name="Junaid A."/>
            <person name="Singh B."/>
            <person name="Bhatia S."/>
        </authorList>
    </citation>
    <scope>NUCLEOTIDE SEQUENCE [LARGE SCALE GENOMIC DNA]</scope>
    <source>
        <strain evidence="2">Urdbean</strain>
    </source>
</reference>
<dbReference type="AlphaFoldDB" id="A0AAQ3S0Z0"/>
<organism evidence="2 3">
    <name type="scientific">Vigna mungo</name>
    <name type="common">Black gram</name>
    <name type="synonym">Phaseolus mungo</name>
    <dbReference type="NCBI Taxonomy" id="3915"/>
    <lineage>
        <taxon>Eukaryota</taxon>
        <taxon>Viridiplantae</taxon>
        <taxon>Streptophyta</taxon>
        <taxon>Embryophyta</taxon>
        <taxon>Tracheophyta</taxon>
        <taxon>Spermatophyta</taxon>
        <taxon>Magnoliopsida</taxon>
        <taxon>eudicotyledons</taxon>
        <taxon>Gunneridae</taxon>
        <taxon>Pentapetalae</taxon>
        <taxon>rosids</taxon>
        <taxon>fabids</taxon>
        <taxon>Fabales</taxon>
        <taxon>Fabaceae</taxon>
        <taxon>Papilionoideae</taxon>
        <taxon>50 kb inversion clade</taxon>
        <taxon>NPAAA clade</taxon>
        <taxon>indigoferoid/millettioid clade</taxon>
        <taxon>Phaseoleae</taxon>
        <taxon>Vigna</taxon>
    </lineage>
</organism>
<evidence type="ECO:0000313" key="3">
    <source>
        <dbReference type="Proteomes" id="UP001374535"/>
    </source>
</evidence>
<name>A0AAQ3S0Z0_VIGMU</name>
<proteinExistence type="predicted"/>
<evidence type="ECO:0000313" key="2">
    <source>
        <dbReference type="EMBL" id="WVZ15249.1"/>
    </source>
</evidence>